<gene>
    <name evidence="3" type="ordered locus">Cyan7822_0514</name>
</gene>
<reference evidence="4" key="1">
    <citation type="journal article" date="2011" name="MBio">
        <title>Novel metabolic attributes of the genus Cyanothece, comprising a group of unicellular nitrogen-fixing Cyanobacteria.</title>
        <authorList>
            <person name="Bandyopadhyay A."/>
            <person name="Elvitigala T."/>
            <person name="Welsh E."/>
            <person name="Stockel J."/>
            <person name="Liberton M."/>
            <person name="Min H."/>
            <person name="Sherman L.A."/>
            <person name="Pakrasi H.B."/>
        </authorList>
    </citation>
    <scope>NUCLEOTIDE SEQUENCE [LARGE SCALE GENOMIC DNA]</scope>
    <source>
        <strain evidence="4">PCC 7822</strain>
    </source>
</reference>
<feature type="signal peptide" evidence="2">
    <location>
        <begin position="1"/>
        <end position="31"/>
    </location>
</feature>
<protein>
    <recommendedName>
        <fullName evidence="5">PEP-CTERM protein-sorting domain-containing protein</fullName>
    </recommendedName>
</protein>
<feature type="chain" id="PRO_5003141166" description="PEP-CTERM protein-sorting domain-containing protein" evidence="2">
    <location>
        <begin position="32"/>
        <end position="302"/>
    </location>
</feature>
<evidence type="ECO:0008006" key="5">
    <source>
        <dbReference type="Google" id="ProtNLM"/>
    </source>
</evidence>
<dbReference type="EMBL" id="CP002198">
    <property type="protein sequence ID" value="ADN12554.1"/>
    <property type="molecule type" value="Genomic_DNA"/>
</dbReference>
<dbReference type="AlphaFoldDB" id="E0U8B8"/>
<proteinExistence type="predicted"/>
<keyword evidence="2" id="KW-0732">Signal</keyword>
<keyword evidence="4" id="KW-1185">Reference proteome</keyword>
<evidence type="ECO:0000256" key="2">
    <source>
        <dbReference type="SAM" id="SignalP"/>
    </source>
</evidence>
<dbReference type="NCBIfam" id="NF041929">
    <property type="entry name" value="Xrt_dep_XDP2"/>
    <property type="match status" value="1"/>
</dbReference>
<name>E0U8B8_GLOV7</name>
<dbReference type="OrthoDB" id="482548at2"/>
<evidence type="ECO:0000313" key="4">
    <source>
        <dbReference type="Proteomes" id="UP000008206"/>
    </source>
</evidence>
<evidence type="ECO:0000313" key="3">
    <source>
        <dbReference type="EMBL" id="ADN12554.1"/>
    </source>
</evidence>
<sequence length="302" mass="31698">MNQFLAKAFNLPTTTVSLSIAAVFFNLSATAATFTPFSFVTNVTASPNLSSNPNLLNDPTLDVRLDSVSWGGITVNNFEVVSTGRVLQNDTYFNTADGNTYGILHSGHGPNTESDPLVEEGPAKPNPSDLDIANSLGNLNLNSLLVTRENGNTASIEVSFANPVNTFFFWERGGTPGSSVAGDSDLLVEALSDDGSTVLATYKILRANYTKAGYNISTIVPPVLNNGPFNIGSIGISLGDITTKTLRLTSTNNNLGAANGDNGPDFKVVAANVTVPEPGSLMALLLATVLGGLHKSKNWKSD</sequence>
<dbReference type="RefSeq" id="WP_013320664.1">
    <property type="nucleotide sequence ID" value="NC_014501.1"/>
</dbReference>
<dbReference type="KEGG" id="cyj:Cyan7822_0514"/>
<dbReference type="Proteomes" id="UP000008206">
    <property type="component" value="Chromosome"/>
</dbReference>
<organism evidence="3 4">
    <name type="scientific">Gloeothece verrucosa (strain PCC 7822)</name>
    <name type="common">Cyanothece sp. (strain PCC 7822)</name>
    <dbReference type="NCBI Taxonomy" id="497965"/>
    <lineage>
        <taxon>Bacteria</taxon>
        <taxon>Bacillati</taxon>
        <taxon>Cyanobacteriota</taxon>
        <taxon>Cyanophyceae</taxon>
        <taxon>Oscillatoriophycideae</taxon>
        <taxon>Chroococcales</taxon>
        <taxon>Aphanothecaceae</taxon>
        <taxon>Gloeothece</taxon>
        <taxon>Gloeothece verrucosa</taxon>
    </lineage>
</organism>
<dbReference type="HOGENOM" id="CLU_902579_0_0_3"/>
<accession>E0U8B8</accession>
<feature type="region of interest" description="Disordered" evidence="1">
    <location>
        <begin position="105"/>
        <end position="124"/>
    </location>
</feature>
<dbReference type="eggNOG" id="ENOG5033QJP">
    <property type="taxonomic scope" value="Bacteria"/>
</dbReference>
<evidence type="ECO:0000256" key="1">
    <source>
        <dbReference type="SAM" id="MobiDB-lite"/>
    </source>
</evidence>